<accession>A0ABU8C7L5</accession>
<dbReference type="PROSITE" id="PS51186">
    <property type="entry name" value="GNAT"/>
    <property type="match status" value="1"/>
</dbReference>
<evidence type="ECO:0000256" key="1">
    <source>
        <dbReference type="ARBA" id="ARBA00022679"/>
    </source>
</evidence>
<evidence type="ECO:0000313" key="5">
    <source>
        <dbReference type="Proteomes" id="UP001375382"/>
    </source>
</evidence>
<keyword evidence="2" id="KW-0012">Acyltransferase</keyword>
<comment type="caution">
    <text evidence="4">The sequence shown here is derived from an EMBL/GenBank/DDBJ whole genome shotgun (WGS) entry which is preliminary data.</text>
</comment>
<dbReference type="PANTHER" id="PTHR10908">
    <property type="entry name" value="SEROTONIN N-ACETYLTRANSFERASE"/>
    <property type="match status" value="1"/>
</dbReference>
<dbReference type="PANTHER" id="PTHR10908:SF0">
    <property type="entry name" value="SEROTONIN N-ACETYLTRANSFERASE"/>
    <property type="match status" value="1"/>
</dbReference>
<dbReference type="Gene3D" id="3.40.630.30">
    <property type="match status" value="1"/>
</dbReference>
<sequence length="159" mass="17417">MSIKPITEAMWPQIVALQAEAYFQVEPESVDVLKSKWLNSPASCFVYEQAGKLVAYLLAHCWHSETAPKLYQTLPDGATGPILFLHDLAISKAAAGDGLGTKMVSHLIKTAKEGGFQQINLVAVQQSAAFWQKQGFFPVDNQQLCLGYGDGAQLMSLRF</sequence>
<dbReference type="EMBL" id="JALAAR010000008">
    <property type="protein sequence ID" value="MEH8017646.1"/>
    <property type="molecule type" value="Genomic_DNA"/>
</dbReference>
<name>A0ABU8C7L5_9GAMM</name>
<dbReference type="SUPFAM" id="SSF55729">
    <property type="entry name" value="Acyl-CoA N-acyltransferases (Nat)"/>
    <property type="match status" value="1"/>
</dbReference>
<protein>
    <submittedName>
        <fullName evidence="4">GNAT family N-acetyltransferase</fullName>
    </submittedName>
</protein>
<dbReference type="RefSeq" id="WP_335736057.1">
    <property type="nucleotide sequence ID" value="NZ_JALAAR010000008.1"/>
</dbReference>
<keyword evidence="5" id="KW-1185">Reference proteome</keyword>
<proteinExistence type="predicted"/>
<organism evidence="4 5">
    <name type="scientific">Rheinheimera muenzenbergensis</name>
    <dbReference type="NCBI Taxonomy" id="1193628"/>
    <lineage>
        <taxon>Bacteria</taxon>
        <taxon>Pseudomonadati</taxon>
        <taxon>Pseudomonadota</taxon>
        <taxon>Gammaproteobacteria</taxon>
        <taxon>Chromatiales</taxon>
        <taxon>Chromatiaceae</taxon>
        <taxon>Rheinheimera</taxon>
    </lineage>
</organism>
<evidence type="ECO:0000259" key="3">
    <source>
        <dbReference type="PROSITE" id="PS51186"/>
    </source>
</evidence>
<dbReference type="InterPro" id="IPR051635">
    <property type="entry name" value="SNAT-like"/>
</dbReference>
<keyword evidence="1" id="KW-0808">Transferase</keyword>
<dbReference type="Pfam" id="PF00583">
    <property type="entry name" value="Acetyltransf_1"/>
    <property type="match status" value="1"/>
</dbReference>
<feature type="domain" description="N-acetyltransferase" evidence="3">
    <location>
        <begin position="1"/>
        <end position="159"/>
    </location>
</feature>
<reference evidence="4 5" key="1">
    <citation type="journal article" date="2023" name="Ecotoxicol. Environ. Saf.">
        <title>Mercury remediation potential of mercury-resistant strain Rheinheimera metallidurans sp. nov. isolated from a municipal waste dumping site.</title>
        <authorList>
            <person name="Yadav V."/>
            <person name="Manjhi A."/>
            <person name="Vadakedath N."/>
        </authorList>
    </citation>
    <scope>NUCLEOTIDE SEQUENCE [LARGE SCALE GENOMIC DNA]</scope>
    <source>
        <strain evidence="4 5">E-49</strain>
    </source>
</reference>
<dbReference type="InterPro" id="IPR000182">
    <property type="entry name" value="GNAT_dom"/>
</dbReference>
<dbReference type="CDD" id="cd04301">
    <property type="entry name" value="NAT_SF"/>
    <property type="match status" value="1"/>
</dbReference>
<dbReference type="InterPro" id="IPR016181">
    <property type="entry name" value="Acyl_CoA_acyltransferase"/>
</dbReference>
<dbReference type="Proteomes" id="UP001375382">
    <property type="component" value="Unassembled WGS sequence"/>
</dbReference>
<evidence type="ECO:0000256" key="2">
    <source>
        <dbReference type="ARBA" id="ARBA00023315"/>
    </source>
</evidence>
<gene>
    <name evidence="4" type="ORF">MN202_10400</name>
</gene>
<evidence type="ECO:0000313" key="4">
    <source>
        <dbReference type="EMBL" id="MEH8017646.1"/>
    </source>
</evidence>